<evidence type="ECO:0000313" key="2">
    <source>
        <dbReference type="EMBL" id="RIA56508.1"/>
    </source>
</evidence>
<gene>
    <name evidence="2" type="ORF">BXY53_1614</name>
</gene>
<proteinExistence type="predicted"/>
<dbReference type="Pfam" id="PF04977">
    <property type="entry name" value="DivIC"/>
    <property type="match status" value="1"/>
</dbReference>
<dbReference type="AlphaFoldDB" id="A0A397Q633"/>
<dbReference type="EMBL" id="QXDF01000001">
    <property type="protein sequence ID" value="RIA56508.1"/>
    <property type="molecule type" value="Genomic_DNA"/>
</dbReference>
<name>A0A397Q633_9HYPH</name>
<reference evidence="2 3" key="1">
    <citation type="submission" date="2018-08" db="EMBL/GenBank/DDBJ databases">
        <title>Genomic Encyclopedia of Archaeal and Bacterial Type Strains, Phase II (KMG-II): from individual species to whole genera.</title>
        <authorList>
            <person name="Goeker M."/>
        </authorList>
    </citation>
    <scope>NUCLEOTIDE SEQUENCE [LARGE SCALE GENOMIC DNA]</scope>
    <source>
        <strain evidence="2 3">DSM 5002</strain>
    </source>
</reference>
<organism evidence="2 3">
    <name type="scientific">Dichotomicrobium thermohalophilum</name>
    <dbReference type="NCBI Taxonomy" id="933063"/>
    <lineage>
        <taxon>Bacteria</taxon>
        <taxon>Pseudomonadati</taxon>
        <taxon>Pseudomonadota</taxon>
        <taxon>Alphaproteobacteria</taxon>
        <taxon>Hyphomicrobiales</taxon>
        <taxon>Hyphomicrobiaceae</taxon>
        <taxon>Dichotomicrobium</taxon>
    </lineage>
</organism>
<sequence>MRDVLSQAADLLRRGRSLAIFLVLCTLIASFAHQAVKGDHGLERRAQIKQRIADMEAERDRLAAKRARLERDVALMRAAANRSNDLAEEQARALLNLARPDDIIILDPPRGDD</sequence>
<keyword evidence="1" id="KW-0175">Coiled coil</keyword>
<evidence type="ECO:0000256" key="1">
    <source>
        <dbReference type="SAM" id="Coils"/>
    </source>
</evidence>
<dbReference type="RefSeq" id="WP_119061294.1">
    <property type="nucleotide sequence ID" value="NZ_QXDF01000001.1"/>
</dbReference>
<keyword evidence="3" id="KW-1185">Reference proteome</keyword>
<dbReference type="GO" id="GO:0051301">
    <property type="term" value="P:cell division"/>
    <property type="evidence" value="ECO:0007669"/>
    <property type="project" value="UniProtKB-KW"/>
</dbReference>
<dbReference type="InterPro" id="IPR007060">
    <property type="entry name" value="FtsL/DivIC"/>
</dbReference>
<feature type="coiled-coil region" evidence="1">
    <location>
        <begin position="45"/>
        <end position="79"/>
    </location>
</feature>
<comment type="caution">
    <text evidence="2">The sequence shown here is derived from an EMBL/GenBank/DDBJ whole genome shotgun (WGS) entry which is preliminary data.</text>
</comment>
<dbReference type="OrthoDB" id="9815600at2"/>
<evidence type="ECO:0000313" key="3">
    <source>
        <dbReference type="Proteomes" id="UP000266273"/>
    </source>
</evidence>
<dbReference type="Proteomes" id="UP000266273">
    <property type="component" value="Unassembled WGS sequence"/>
</dbReference>
<keyword evidence="2" id="KW-0132">Cell division</keyword>
<protein>
    <submittedName>
        <fullName evidence="2">Cell division protein FtsB</fullName>
    </submittedName>
</protein>
<keyword evidence="2" id="KW-0131">Cell cycle</keyword>
<accession>A0A397Q633</accession>